<reference evidence="3" key="2">
    <citation type="submission" date="2020-12" db="EMBL/GenBank/DDBJ databases">
        <title>New Spironucleus salmonicida genome in near-complete chromosomes.</title>
        <authorList>
            <person name="Xu F."/>
            <person name="Kurt Z."/>
            <person name="Jimenez-Gonzalez A."/>
            <person name="Astvaldsson A."/>
            <person name="Andersson J.O."/>
            <person name="Svard S.G."/>
        </authorList>
    </citation>
    <scope>NUCLEOTIDE SEQUENCE</scope>
    <source>
        <strain evidence="3">ATCC 50377</strain>
    </source>
</reference>
<dbReference type="EMBL" id="AUWU02000005">
    <property type="protein sequence ID" value="KAH0572507.1"/>
    <property type="molecule type" value="Genomic_DNA"/>
</dbReference>
<dbReference type="AlphaFoldDB" id="V6LIU8"/>
<evidence type="ECO:0000313" key="3">
    <source>
        <dbReference type="EMBL" id="KAH0572507.1"/>
    </source>
</evidence>
<dbReference type="VEuPathDB" id="GiardiaDB:SS50377_24618"/>
<organism evidence="2">
    <name type="scientific">Spironucleus salmonicida</name>
    <dbReference type="NCBI Taxonomy" id="348837"/>
    <lineage>
        <taxon>Eukaryota</taxon>
        <taxon>Metamonada</taxon>
        <taxon>Diplomonadida</taxon>
        <taxon>Hexamitidae</taxon>
        <taxon>Hexamitinae</taxon>
        <taxon>Spironucleus</taxon>
    </lineage>
</organism>
<evidence type="ECO:0000256" key="1">
    <source>
        <dbReference type="SAM" id="Coils"/>
    </source>
</evidence>
<keyword evidence="4" id="KW-1185">Reference proteome</keyword>
<accession>V6LIU8</accession>
<name>V6LIU8_9EUKA</name>
<sequence length="211" mass="24302">MDYMEQLKQFKAQKQLEKLAQSNTQTQPYFTAIKSNSATQNAIKSAQNSLISSQQQQQNSNFYQEQIKQLQQQNQKLSIEKSSLVNENDQLRQLLKYSNSQFKLTKVEEIQAVQDIQLFDTQSQTNQSILQDIQTQTLDLLILLPEAPQIHEQDYVKETDQLDSTDKFVNLNITEEMQKPNALLYPSIQNDLPPAKFSTEGVINDSVNIEE</sequence>
<keyword evidence="1" id="KW-0175">Coiled coil</keyword>
<feature type="coiled-coil region" evidence="1">
    <location>
        <begin position="53"/>
        <end position="94"/>
    </location>
</feature>
<gene>
    <name evidence="2" type="ORF">SS50377_15528</name>
    <name evidence="3" type="ORF">SS50377_24618</name>
</gene>
<proteinExistence type="predicted"/>
<protein>
    <submittedName>
        <fullName evidence="2">Uncharacterized protein</fullName>
    </submittedName>
</protein>
<reference evidence="2 3" key="1">
    <citation type="journal article" date="2014" name="PLoS Genet.">
        <title>The Genome of Spironucleus salmonicida Highlights a Fish Pathogen Adapted to Fluctuating Environments.</title>
        <authorList>
            <person name="Xu F."/>
            <person name="Jerlstrom-Hultqvist J."/>
            <person name="Einarsson E."/>
            <person name="Astvaldsson A."/>
            <person name="Svard S.G."/>
            <person name="Andersson J.O."/>
        </authorList>
    </citation>
    <scope>NUCLEOTIDE SEQUENCE</scope>
    <source>
        <strain evidence="3">ATCC 50377</strain>
    </source>
</reference>
<evidence type="ECO:0000313" key="2">
    <source>
        <dbReference type="EMBL" id="EST44530.1"/>
    </source>
</evidence>
<evidence type="ECO:0000313" key="4">
    <source>
        <dbReference type="Proteomes" id="UP000018208"/>
    </source>
</evidence>
<dbReference type="EMBL" id="KI546115">
    <property type="protein sequence ID" value="EST44530.1"/>
    <property type="molecule type" value="Genomic_DNA"/>
</dbReference>
<dbReference type="Proteomes" id="UP000018208">
    <property type="component" value="Unassembled WGS sequence"/>
</dbReference>